<keyword evidence="1" id="KW-0812">Transmembrane</keyword>
<keyword evidence="3" id="KW-1185">Reference proteome</keyword>
<dbReference type="Proteomes" id="UP000295783">
    <property type="component" value="Unassembled WGS sequence"/>
</dbReference>
<evidence type="ECO:0000313" key="3">
    <source>
        <dbReference type="Proteomes" id="UP000295783"/>
    </source>
</evidence>
<reference evidence="2 3" key="1">
    <citation type="submission" date="2019-03" db="EMBL/GenBank/DDBJ databases">
        <title>Genomic Encyclopedia of Type Strains, Phase III (KMG-III): the genomes of soil and plant-associated and newly described type strains.</title>
        <authorList>
            <person name="Whitman W."/>
        </authorList>
    </citation>
    <scope>NUCLEOTIDE SEQUENCE [LARGE SCALE GENOMIC DNA]</scope>
    <source>
        <strain evidence="2 3">CGMCC 1.7660</strain>
    </source>
</reference>
<dbReference type="CDD" id="cd01324">
    <property type="entry name" value="cbb3_Oxidase_CcoQ"/>
    <property type="match status" value="1"/>
</dbReference>
<comment type="caution">
    <text evidence="2">The sequence shown here is derived from an EMBL/GenBank/DDBJ whole genome shotgun (WGS) entry which is preliminary data.</text>
</comment>
<organism evidence="2 3">
    <name type="scientific">Dongia mobilis</name>
    <dbReference type="NCBI Taxonomy" id="578943"/>
    <lineage>
        <taxon>Bacteria</taxon>
        <taxon>Pseudomonadati</taxon>
        <taxon>Pseudomonadota</taxon>
        <taxon>Alphaproteobacteria</taxon>
        <taxon>Rhodospirillales</taxon>
        <taxon>Dongiaceae</taxon>
        <taxon>Dongia</taxon>
    </lineage>
</organism>
<feature type="transmembrane region" description="Helical" evidence="1">
    <location>
        <begin position="12"/>
        <end position="33"/>
    </location>
</feature>
<proteinExistence type="predicted"/>
<dbReference type="Pfam" id="PF05545">
    <property type="entry name" value="FixQ"/>
    <property type="match status" value="1"/>
</dbReference>
<dbReference type="OrthoDB" id="7173870at2"/>
<protein>
    <submittedName>
        <fullName evidence="2">Cytochrome c oxidase cbb3-type subunit 4</fullName>
    </submittedName>
</protein>
<dbReference type="RefSeq" id="WP_133615143.1">
    <property type="nucleotide sequence ID" value="NZ_SNYW01000014.1"/>
</dbReference>
<sequence length="60" mass="7077">MDFPSIAEAAHFARQIWPAWLMLIFLGIGFYAFRPKNRRHFDDCAQIPFKADGEEPQRHD</sequence>
<keyword evidence="1" id="KW-0472">Membrane</keyword>
<dbReference type="InterPro" id="IPR008621">
    <property type="entry name" value="Cbb3-typ_cyt_oxidase_comp"/>
</dbReference>
<gene>
    <name evidence="2" type="ORF">A8950_3705</name>
</gene>
<evidence type="ECO:0000313" key="2">
    <source>
        <dbReference type="EMBL" id="TDQ77553.1"/>
    </source>
</evidence>
<accession>A0A4R6WD04</accession>
<name>A0A4R6WD04_9PROT</name>
<dbReference type="AlphaFoldDB" id="A0A4R6WD04"/>
<keyword evidence="1" id="KW-1133">Transmembrane helix</keyword>
<evidence type="ECO:0000256" key="1">
    <source>
        <dbReference type="SAM" id="Phobius"/>
    </source>
</evidence>
<dbReference type="EMBL" id="SNYW01000014">
    <property type="protein sequence ID" value="TDQ77553.1"/>
    <property type="molecule type" value="Genomic_DNA"/>
</dbReference>